<organism evidence="5 6">
    <name type="scientific">Archangium gephyra</name>
    <dbReference type="NCBI Taxonomy" id="48"/>
    <lineage>
        <taxon>Bacteria</taxon>
        <taxon>Pseudomonadati</taxon>
        <taxon>Myxococcota</taxon>
        <taxon>Myxococcia</taxon>
        <taxon>Myxococcales</taxon>
        <taxon>Cystobacterineae</taxon>
        <taxon>Archangiaceae</taxon>
        <taxon>Archangium</taxon>
    </lineage>
</organism>
<evidence type="ECO:0000256" key="3">
    <source>
        <dbReference type="PROSITE-ProRule" id="PRU00169"/>
    </source>
</evidence>
<proteinExistence type="predicted"/>
<evidence type="ECO:0000259" key="4">
    <source>
        <dbReference type="PROSITE" id="PS50110"/>
    </source>
</evidence>
<protein>
    <recommendedName>
        <fullName evidence="4">Response regulatory domain-containing protein</fullName>
    </recommendedName>
</protein>
<dbReference type="SUPFAM" id="SSF52172">
    <property type="entry name" value="CheY-like"/>
    <property type="match status" value="1"/>
</dbReference>
<feature type="modified residue" description="4-aspartylphosphate" evidence="3">
    <location>
        <position position="55"/>
    </location>
</feature>
<dbReference type="InterPro" id="IPR001789">
    <property type="entry name" value="Sig_transdc_resp-reg_receiver"/>
</dbReference>
<dbReference type="PANTHER" id="PTHR44591:SF14">
    <property type="entry name" value="PROTEIN PILG"/>
    <property type="match status" value="1"/>
</dbReference>
<evidence type="ECO:0000313" key="6">
    <source>
        <dbReference type="Proteomes" id="UP000249061"/>
    </source>
</evidence>
<gene>
    <name evidence="5" type="ORF">DI536_10240</name>
</gene>
<dbReference type="InterPro" id="IPR011006">
    <property type="entry name" value="CheY-like_superfamily"/>
</dbReference>
<keyword evidence="2" id="KW-0902">Two-component regulatory system</keyword>
<accession>A0A2W5TFX5</accession>
<dbReference type="EMBL" id="QFQP01000007">
    <property type="protein sequence ID" value="PZR14429.1"/>
    <property type="molecule type" value="Genomic_DNA"/>
</dbReference>
<comment type="caution">
    <text evidence="5">The sequence shown here is derived from an EMBL/GenBank/DDBJ whole genome shotgun (WGS) entry which is preliminary data.</text>
</comment>
<dbReference type="Proteomes" id="UP000249061">
    <property type="component" value="Unassembled WGS sequence"/>
</dbReference>
<evidence type="ECO:0000256" key="2">
    <source>
        <dbReference type="ARBA" id="ARBA00023012"/>
    </source>
</evidence>
<evidence type="ECO:0000313" key="5">
    <source>
        <dbReference type="EMBL" id="PZR14429.1"/>
    </source>
</evidence>
<dbReference type="PANTHER" id="PTHR44591">
    <property type="entry name" value="STRESS RESPONSE REGULATOR PROTEIN 1"/>
    <property type="match status" value="1"/>
</dbReference>
<evidence type="ECO:0000256" key="1">
    <source>
        <dbReference type="ARBA" id="ARBA00022553"/>
    </source>
</evidence>
<dbReference type="GO" id="GO:0000160">
    <property type="term" value="P:phosphorelay signal transduction system"/>
    <property type="evidence" value="ECO:0007669"/>
    <property type="project" value="UniProtKB-KW"/>
</dbReference>
<dbReference type="AlphaFoldDB" id="A0A2W5TFX5"/>
<dbReference type="Pfam" id="PF00072">
    <property type="entry name" value="Response_reg"/>
    <property type="match status" value="1"/>
</dbReference>
<dbReference type="InterPro" id="IPR050595">
    <property type="entry name" value="Bact_response_regulator"/>
</dbReference>
<reference evidence="5 6" key="1">
    <citation type="submission" date="2017-08" db="EMBL/GenBank/DDBJ databases">
        <title>Infants hospitalized years apart are colonized by the same room-sourced microbial strains.</title>
        <authorList>
            <person name="Brooks B."/>
            <person name="Olm M.R."/>
            <person name="Firek B.A."/>
            <person name="Baker R."/>
            <person name="Thomas B.C."/>
            <person name="Morowitz M.J."/>
            <person name="Banfield J.F."/>
        </authorList>
    </citation>
    <scope>NUCLEOTIDE SEQUENCE [LARGE SCALE GENOMIC DNA]</scope>
    <source>
        <strain evidence="5">S2_003_000_R2_14</strain>
    </source>
</reference>
<dbReference type="PROSITE" id="PS50110">
    <property type="entry name" value="RESPONSE_REGULATORY"/>
    <property type="match status" value="1"/>
</dbReference>
<keyword evidence="1 3" id="KW-0597">Phosphoprotein</keyword>
<feature type="domain" description="Response regulatory" evidence="4">
    <location>
        <begin position="7"/>
        <end position="121"/>
    </location>
</feature>
<sequence length="141" mass="15259">MTDLRPSVLIVDDDPGVLESLELLLGDDCDVVVCDSAAKALAVATRLLFDVVVTDYRMPEMNGAEFTAALKSRINPSPYMLMLTGTPNDVKPDMPGAKDLVMVLAKPFDPARLLRMVLQVGRLAVNRRPTPLPIADAAPRS</sequence>
<dbReference type="SMART" id="SM00448">
    <property type="entry name" value="REC"/>
    <property type="match status" value="1"/>
</dbReference>
<name>A0A2W5TFX5_9BACT</name>
<dbReference type="Gene3D" id="3.40.50.2300">
    <property type="match status" value="1"/>
</dbReference>